<keyword evidence="3" id="KW-1003">Cell membrane</keyword>
<proteinExistence type="inferred from homology"/>
<dbReference type="Proteomes" id="UP001346149">
    <property type="component" value="Unassembled WGS sequence"/>
</dbReference>
<keyword evidence="6" id="KW-1133">Transmembrane helix</keyword>
<keyword evidence="5" id="KW-0256">Endoplasmic reticulum</keyword>
<comment type="similarity">
    <text evidence="9">Belongs to the plant Proton pump-interactor protein family.</text>
</comment>
<evidence type="ECO:0000313" key="12">
    <source>
        <dbReference type="EMBL" id="KAK4804226.1"/>
    </source>
</evidence>
<evidence type="ECO:0000256" key="4">
    <source>
        <dbReference type="ARBA" id="ARBA00022692"/>
    </source>
</evidence>
<dbReference type="InterPro" id="IPR055282">
    <property type="entry name" value="PPI1-4"/>
</dbReference>
<feature type="coiled-coil region" evidence="10">
    <location>
        <begin position="535"/>
        <end position="584"/>
    </location>
</feature>
<sequence>MSFNLAGCEGHPVGSVYSGSVIGCSDDPIGFTPGVGMLFSLGHDGCYYNSYPEPDFLKDALVEWPVAQQAGPMYLIKWGMCSDPKIQEKIAEADQEVYQRNQDHFSITESLSLKRSKKASFLSQLEILDDEDKQLSRVLDKKELNEIWEPGLCSSEEELNELILGLHYRMSNCSQAEARRLAQEIKWFEMSREKVKSNDALRAWILEMSPKYATQGQVSDEALEEIRKKQETVRGKIKYLHRMIEVEESEIKSLEGDLAKVILERDQAYARTQELRKEHDNSNAFYYQNQAMLKNLKITATHGVINPEQLVLPEVDNFFTLWNSDKSFRDNYKRRIQPSLDLRQLDQDGRSRGLGNKPPVAEEGCSNSGAEEEAPVDIDKAASPEIVYENVNDLVIEKRIYFETVANATPRKSEEAEDLKTKLNEGCSMSGAEDETMVIIDKETNSQIVSENADDLVIEKSICFETVPNDTSGKRKEAEDVKMMKLKEGCSKSGAEEETPVIIDKGVSPEIASETVDDMVIRKSIFFKTVPNEEAKDVKIKLKEMRREEEIAKAKAATEKKKKLAEKNAAKAALRAQKEAEKKLKEIIYMHFLIGFESQCEAGDLQKEGQVMEEVPTKGLGPGVAGDPEAEEVDQQLVLGSQYCSFHGSFHCAWLLPPSADARSSA</sequence>
<keyword evidence="7 10" id="KW-0175">Coiled coil</keyword>
<evidence type="ECO:0000256" key="6">
    <source>
        <dbReference type="ARBA" id="ARBA00022989"/>
    </source>
</evidence>
<keyword evidence="8" id="KW-0472">Membrane</keyword>
<evidence type="ECO:0000256" key="11">
    <source>
        <dbReference type="SAM" id="MobiDB-lite"/>
    </source>
</evidence>
<dbReference type="EMBL" id="JAXQNO010000001">
    <property type="protein sequence ID" value="KAK4804226.1"/>
    <property type="molecule type" value="Genomic_DNA"/>
</dbReference>
<evidence type="ECO:0000256" key="7">
    <source>
        <dbReference type="ARBA" id="ARBA00023054"/>
    </source>
</evidence>
<keyword evidence="13" id="KW-1185">Reference proteome</keyword>
<comment type="caution">
    <text evidence="12">The sequence shown here is derived from an EMBL/GenBank/DDBJ whole genome shotgun (WGS) entry which is preliminary data.</text>
</comment>
<organism evidence="12 13">
    <name type="scientific">Trapa natans</name>
    <name type="common">Water chestnut</name>
    <dbReference type="NCBI Taxonomy" id="22666"/>
    <lineage>
        <taxon>Eukaryota</taxon>
        <taxon>Viridiplantae</taxon>
        <taxon>Streptophyta</taxon>
        <taxon>Embryophyta</taxon>
        <taxon>Tracheophyta</taxon>
        <taxon>Spermatophyta</taxon>
        <taxon>Magnoliopsida</taxon>
        <taxon>eudicotyledons</taxon>
        <taxon>Gunneridae</taxon>
        <taxon>Pentapetalae</taxon>
        <taxon>rosids</taxon>
        <taxon>malvids</taxon>
        <taxon>Myrtales</taxon>
        <taxon>Lythraceae</taxon>
        <taxon>Trapa</taxon>
    </lineage>
</organism>
<comment type="subcellular location">
    <subcellularLocation>
        <location evidence="1">Cell membrane</location>
        <topology evidence="1">Single-pass membrane protein</topology>
    </subcellularLocation>
    <subcellularLocation>
        <location evidence="2">Endoplasmic reticulum membrane</location>
        <topology evidence="2">Single-pass membrane protein</topology>
    </subcellularLocation>
</comment>
<dbReference type="GO" id="GO:0005789">
    <property type="term" value="C:endoplasmic reticulum membrane"/>
    <property type="evidence" value="ECO:0007669"/>
    <property type="project" value="UniProtKB-SubCell"/>
</dbReference>
<reference evidence="12 13" key="1">
    <citation type="journal article" date="2023" name="Hortic Res">
        <title>Pangenome of water caltrop reveals structural variations and asymmetric subgenome divergence after allopolyploidization.</title>
        <authorList>
            <person name="Zhang X."/>
            <person name="Chen Y."/>
            <person name="Wang L."/>
            <person name="Yuan Y."/>
            <person name="Fang M."/>
            <person name="Shi L."/>
            <person name="Lu R."/>
            <person name="Comes H.P."/>
            <person name="Ma Y."/>
            <person name="Chen Y."/>
            <person name="Huang G."/>
            <person name="Zhou Y."/>
            <person name="Zheng Z."/>
            <person name="Qiu Y."/>
        </authorList>
    </citation>
    <scope>NUCLEOTIDE SEQUENCE [LARGE SCALE GENOMIC DNA]</scope>
    <source>
        <strain evidence="12">F231</strain>
    </source>
</reference>
<feature type="region of interest" description="Disordered" evidence="11">
    <location>
        <begin position="339"/>
        <end position="377"/>
    </location>
</feature>
<evidence type="ECO:0000256" key="9">
    <source>
        <dbReference type="ARBA" id="ARBA00038080"/>
    </source>
</evidence>
<dbReference type="GO" id="GO:0005886">
    <property type="term" value="C:plasma membrane"/>
    <property type="evidence" value="ECO:0007669"/>
    <property type="project" value="UniProtKB-SubCell"/>
</dbReference>
<protein>
    <submittedName>
        <fullName evidence="12">Uncharacterized protein</fullName>
    </submittedName>
</protein>
<evidence type="ECO:0000256" key="3">
    <source>
        <dbReference type="ARBA" id="ARBA00022475"/>
    </source>
</evidence>
<name>A0AAN7RND9_TRANT</name>
<gene>
    <name evidence="12" type="ORF">SAY86_004043</name>
</gene>
<evidence type="ECO:0000256" key="10">
    <source>
        <dbReference type="SAM" id="Coils"/>
    </source>
</evidence>
<evidence type="ECO:0000256" key="1">
    <source>
        <dbReference type="ARBA" id="ARBA00004162"/>
    </source>
</evidence>
<evidence type="ECO:0000256" key="5">
    <source>
        <dbReference type="ARBA" id="ARBA00022824"/>
    </source>
</evidence>
<dbReference type="PANTHER" id="PTHR32219:SF2">
    <property type="entry name" value="PROTON PUMP-INTERACTOR 1"/>
    <property type="match status" value="1"/>
</dbReference>
<dbReference type="AlphaFoldDB" id="A0AAN7RND9"/>
<evidence type="ECO:0000313" key="13">
    <source>
        <dbReference type="Proteomes" id="UP001346149"/>
    </source>
</evidence>
<evidence type="ECO:0000256" key="8">
    <source>
        <dbReference type="ARBA" id="ARBA00023136"/>
    </source>
</evidence>
<evidence type="ECO:0000256" key="2">
    <source>
        <dbReference type="ARBA" id="ARBA00004389"/>
    </source>
</evidence>
<keyword evidence="4" id="KW-0812">Transmembrane</keyword>
<accession>A0AAN7RND9</accession>
<dbReference type="PANTHER" id="PTHR32219">
    <property type="entry name" value="RNA-BINDING PROTEIN YLMH-RELATED"/>
    <property type="match status" value="1"/>
</dbReference>